<dbReference type="STRING" id="683260.SAMN05421874_1464"/>
<organism evidence="2 3">
    <name type="scientific">Nonomuraea maritima</name>
    <dbReference type="NCBI Taxonomy" id="683260"/>
    <lineage>
        <taxon>Bacteria</taxon>
        <taxon>Bacillati</taxon>
        <taxon>Actinomycetota</taxon>
        <taxon>Actinomycetes</taxon>
        <taxon>Streptosporangiales</taxon>
        <taxon>Streptosporangiaceae</taxon>
        <taxon>Nonomuraea</taxon>
    </lineage>
</organism>
<dbReference type="EMBL" id="FNFB01000046">
    <property type="protein sequence ID" value="SDM22645.1"/>
    <property type="molecule type" value="Genomic_DNA"/>
</dbReference>
<evidence type="ECO:0000256" key="1">
    <source>
        <dbReference type="SAM" id="Phobius"/>
    </source>
</evidence>
<accession>A0A1G9RJP0</accession>
<dbReference type="AlphaFoldDB" id="A0A1G9RJP0"/>
<keyword evidence="1" id="KW-0812">Transmembrane</keyword>
<feature type="transmembrane region" description="Helical" evidence="1">
    <location>
        <begin position="31"/>
        <end position="52"/>
    </location>
</feature>
<evidence type="ECO:0000313" key="2">
    <source>
        <dbReference type="EMBL" id="SDM22645.1"/>
    </source>
</evidence>
<reference evidence="2 3" key="1">
    <citation type="submission" date="2016-10" db="EMBL/GenBank/DDBJ databases">
        <authorList>
            <person name="de Groot N.N."/>
        </authorList>
    </citation>
    <scope>NUCLEOTIDE SEQUENCE [LARGE SCALE GENOMIC DNA]</scope>
    <source>
        <strain evidence="2 3">CGMCC 4.5681</strain>
    </source>
</reference>
<proteinExistence type="predicted"/>
<evidence type="ECO:0000313" key="3">
    <source>
        <dbReference type="Proteomes" id="UP000198683"/>
    </source>
</evidence>
<sequence>MMVGLEDAKRSRLITTIRIVADVMDNCADGLASTVLAATVLLIVIFSLHAVADVLEHCQDAHAGALRQHVAVRSEASQVQVSNS</sequence>
<dbReference type="RefSeq" id="WP_090773906.1">
    <property type="nucleotide sequence ID" value="NZ_FNFB01000046.1"/>
</dbReference>
<protein>
    <submittedName>
        <fullName evidence="2">Uncharacterized protein</fullName>
    </submittedName>
</protein>
<gene>
    <name evidence="2" type="ORF">SAMN05421874_1464</name>
</gene>
<keyword evidence="1" id="KW-1133">Transmembrane helix</keyword>
<dbReference type="OrthoDB" id="9963000at2"/>
<dbReference type="Proteomes" id="UP000198683">
    <property type="component" value="Unassembled WGS sequence"/>
</dbReference>
<keyword evidence="3" id="KW-1185">Reference proteome</keyword>
<name>A0A1G9RJP0_9ACTN</name>
<keyword evidence="1" id="KW-0472">Membrane</keyword>